<comment type="catalytic activity">
    <reaction evidence="7">
        <text>O-acetyl-L-serine + hydrogen sulfide = L-cysteine + acetate</text>
        <dbReference type="Rhea" id="RHEA:14829"/>
        <dbReference type="ChEBI" id="CHEBI:29919"/>
        <dbReference type="ChEBI" id="CHEBI:30089"/>
        <dbReference type="ChEBI" id="CHEBI:35235"/>
        <dbReference type="ChEBI" id="CHEBI:58340"/>
        <dbReference type="EC" id="2.5.1.47"/>
    </reaction>
</comment>
<dbReference type="Gene3D" id="3.40.50.1100">
    <property type="match status" value="2"/>
</dbReference>
<evidence type="ECO:0000256" key="7">
    <source>
        <dbReference type="ARBA" id="ARBA00047931"/>
    </source>
</evidence>
<gene>
    <name evidence="9" type="primary">cds1</name>
    <name evidence="11" type="ORF">D934_01460</name>
</gene>
<dbReference type="InterPro" id="IPR001926">
    <property type="entry name" value="TrpB-like_PALP"/>
</dbReference>
<evidence type="ECO:0000313" key="11">
    <source>
        <dbReference type="EMBL" id="AIC09280.1"/>
    </source>
</evidence>
<evidence type="ECO:0000256" key="8">
    <source>
        <dbReference type="ARBA" id="ARBA00055251"/>
    </source>
</evidence>
<sequence length="403" mass="43946">MGHKKAQHVAKHSMGAQRVQGGYGRIDAFYHCCSFMSQREWVASSICKIEADFNRSVDTHLIPLQLPGFPDIDFYLKDESIHPTGSLKHRLARSLFLYALVNGWLSPGRPVIEASSGSTAVSEAYFARLLGLPFIAVIPTSTSPEKVAAIEFHGGRCHAVERACDLHDAAHQLARETGGHFMDQFTYAERATDWRANNNIAESIFKQMADEPHPIPTWIVCSPGTGGTAATLGRYVRYRRHVTRILCADPEISVFFDHYRAACKGSDHRNSVTDTGGSRVEGIGRPRLEPSFIHNCIDAMIKVPDALSLAAMRYISARLGRRVGGSTGTNMVGVLQTAARMRAEGMKGSIVTILCDGGERYAHSYYSPAWYAAHGIDVSDSDAVIAAVVAGDTLPLLPCAALE</sequence>
<evidence type="ECO:0000256" key="9">
    <source>
        <dbReference type="HAMAP-Rule" id="MF_00868"/>
    </source>
</evidence>
<name>A0A060H1U4_XYLFS</name>
<dbReference type="GO" id="GO:0019450">
    <property type="term" value="P:L-cysteine catabolic process to pyruvate"/>
    <property type="evidence" value="ECO:0007669"/>
    <property type="project" value="UniProtKB-UniRule"/>
</dbReference>
<keyword evidence="5 9" id="KW-0663">Pyridoxal phosphate</keyword>
<dbReference type="SUPFAM" id="SSF53686">
    <property type="entry name" value="Tryptophan synthase beta subunit-like PLP-dependent enzymes"/>
    <property type="match status" value="1"/>
</dbReference>
<dbReference type="GO" id="GO:0016829">
    <property type="term" value="F:lyase activity"/>
    <property type="evidence" value="ECO:0007669"/>
    <property type="project" value="UniProtKB-KW"/>
</dbReference>
<comment type="cofactor">
    <cofactor evidence="1 9">
        <name>pyridoxal 5'-phosphate</name>
        <dbReference type="ChEBI" id="CHEBI:597326"/>
    </cofactor>
</comment>
<keyword evidence="4 9" id="KW-0963">Cytoplasm</keyword>
<dbReference type="InterPro" id="IPR050214">
    <property type="entry name" value="Cys_Synth/Cystath_Beta-Synth"/>
</dbReference>
<dbReference type="Pfam" id="PF00291">
    <property type="entry name" value="PALP"/>
    <property type="match status" value="1"/>
</dbReference>
<dbReference type="KEGG" id="xfs:D934_01460"/>
<keyword evidence="6 9" id="KW-0456">Lyase</keyword>
<accession>A0A060H1U4</accession>
<evidence type="ECO:0000256" key="1">
    <source>
        <dbReference type="ARBA" id="ARBA00001933"/>
    </source>
</evidence>
<dbReference type="AlphaFoldDB" id="A0A060H1U4"/>
<comment type="function">
    <text evidence="9">A cysteine desulfhydrase that generates hydrogen sulfide, H(2)S. The H(2)S produced by this enzyme may modulate central metabolism.</text>
</comment>
<dbReference type="GO" id="GO:0004124">
    <property type="term" value="F:cysteine synthase activity"/>
    <property type="evidence" value="ECO:0007669"/>
    <property type="project" value="UniProtKB-EC"/>
</dbReference>
<proteinExistence type="inferred from homology"/>
<dbReference type="GO" id="GO:0030170">
    <property type="term" value="F:pyridoxal phosphate binding"/>
    <property type="evidence" value="ECO:0007669"/>
    <property type="project" value="UniProtKB-UniRule"/>
</dbReference>
<comment type="catalytic activity">
    <reaction evidence="9">
        <text>L-cysteine + H2O = hydrogen sulfide + pyruvate + NH4(+) + H(+)</text>
        <dbReference type="Rhea" id="RHEA:24931"/>
        <dbReference type="ChEBI" id="CHEBI:15361"/>
        <dbReference type="ChEBI" id="CHEBI:15377"/>
        <dbReference type="ChEBI" id="CHEBI:15378"/>
        <dbReference type="ChEBI" id="CHEBI:28938"/>
        <dbReference type="ChEBI" id="CHEBI:29919"/>
        <dbReference type="ChEBI" id="CHEBI:35235"/>
        <dbReference type="EC" id="4.4.1.1"/>
    </reaction>
</comment>
<reference evidence="11 12" key="1">
    <citation type="submission" date="2013-08" db="EMBL/GenBank/DDBJ databases">
        <authorList>
            <person name="Stouthamer R."/>
            <person name="Nunney L."/>
        </authorList>
    </citation>
    <scope>NUCLEOTIDE SEQUENCE [LARGE SCALE GENOMIC DNA]</scope>
    <source>
        <strain evidence="12">ann-1</strain>
    </source>
</reference>
<organism evidence="11 12">
    <name type="scientific">Xylella fastidiosa subsp. sandyi Ann-1</name>
    <dbReference type="NCBI Taxonomy" id="155920"/>
    <lineage>
        <taxon>Bacteria</taxon>
        <taxon>Pseudomonadati</taxon>
        <taxon>Pseudomonadota</taxon>
        <taxon>Gammaproteobacteria</taxon>
        <taxon>Lysobacterales</taxon>
        <taxon>Lysobacteraceae</taxon>
        <taxon>Xylella</taxon>
    </lineage>
</organism>
<evidence type="ECO:0000256" key="4">
    <source>
        <dbReference type="ARBA" id="ARBA00022490"/>
    </source>
</evidence>
<dbReference type="HAMAP" id="MF_00868">
    <property type="entry name" value="Cds1"/>
    <property type="match status" value="1"/>
</dbReference>
<comment type="subcellular location">
    <subcellularLocation>
        <location evidence="2">Cytoplasm</location>
    </subcellularLocation>
</comment>
<comment type="similarity">
    <text evidence="9">Belongs to the cysteine synthase/cystathionine beta-synthase family. Cds1 subfamily.</text>
</comment>
<feature type="modified residue" description="N6-(pyridoxal phosphate)lysine" evidence="9">
    <location>
        <position position="88"/>
    </location>
</feature>
<evidence type="ECO:0000259" key="10">
    <source>
        <dbReference type="Pfam" id="PF00291"/>
    </source>
</evidence>
<feature type="domain" description="Tryptophan synthase beta chain-like PALP" evidence="10">
    <location>
        <begin position="67"/>
        <end position="356"/>
    </location>
</feature>
<dbReference type="InterPro" id="IPR047586">
    <property type="entry name" value="Cds1"/>
</dbReference>
<dbReference type="EMBL" id="CP006696">
    <property type="protein sequence ID" value="AIC09280.1"/>
    <property type="molecule type" value="Genomic_DNA"/>
</dbReference>
<evidence type="ECO:0000256" key="6">
    <source>
        <dbReference type="ARBA" id="ARBA00023239"/>
    </source>
</evidence>
<dbReference type="HOGENOM" id="CLU_046285_0_0_6"/>
<dbReference type="EC" id="4.4.1.1" evidence="9"/>
<protein>
    <recommendedName>
        <fullName evidence="9">L-cysteine desulfhydrase Cds1</fullName>
        <ecNumber evidence="9">4.4.1.1</ecNumber>
    </recommendedName>
</protein>
<comment type="pathway">
    <text evidence="3">Amino-acid biosynthesis; L-cysteine biosynthesis; L-cysteine from L-serine: step 2/2.</text>
</comment>
<evidence type="ECO:0000256" key="3">
    <source>
        <dbReference type="ARBA" id="ARBA00004962"/>
    </source>
</evidence>
<dbReference type="InterPro" id="IPR036052">
    <property type="entry name" value="TrpB-like_PALP_sf"/>
</dbReference>
<evidence type="ECO:0000256" key="2">
    <source>
        <dbReference type="ARBA" id="ARBA00004496"/>
    </source>
</evidence>
<dbReference type="Proteomes" id="UP000027215">
    <property type="component" value="Chromosome"/>
</dbReference>
<dbReference type="PATRIC" id="fig|155920.8.peg.351"/>
<evidence type="ECO:0000313" key="12">
    <source>
        <dbReference type="Proteomes" id="UP000027215"/>
    </source>
</evidence>
<dbReference type="FunFam" id="3.40.50.1100:FF:000015">
    <property type="entry name" value="Cysteine synthase B"/>
    <property type="match status" value="1"/>
</dbReference>
<comment type="function">
    <text evidence="8">A cysteine desulfhydrase that generates hydrogen sulfide, H(2)S. The H(2)S produced by this enzyme stimulates respiration in M.tuberculosis, mediated primarily via cytochrome bd with a lesser contribution from cytochrome bc1/aa3. H(2)S modulates the balance between respiration and glycolysis, and also contributes to redox homeostasis. Probably eliminates toxic levels of Cys (which can induce oxidative stress).</text>
</comment>
<evidence type="ECO:0000256" key="5">
    <source>
        <dbReference type="ARBA" id="ARBA00022898"/>
    </source>
</evidence>
<dbReference type="GO" id="GO:0005737">
    <property type="term" value="C:cytoplasm"/>
    <property type="evidence" value="ECO:0007669"/>
    <property type="project" value="UniProtKB-SubCell"/>
</dbReference>
<dbReference type="PANTHER" id="PTHR10314">
    <property type="entry name" value="CYSTATHIONINE BETA-SYNTHASE"/>
    <property type="match status" value="1"/>
</dbReference>